<sequence length="131" mass="14832">MESKEINTAYISCIVMLNLIAWMLLVTAVGLGAIHYNECPIQPHIPIYLIVIGACGLILLMLAYWMNTLREGFWKQICILCVLCLSVFSIIWLITGSVWIYSINPPNFNSSAVEDFCQKSLYIMEHLSNQA</sequence>
<feature type="transmembrane region" description="Helical" evidence="1">
    <location>
        <begin position="9"/>
        <end position="33"/>
    </location>
</feature>
<keyword evidence="1" id="KW-1133">Transmembrane helix</keyword>
<feature type="transmembrane region" description="Helical" evidence="1">
    <location>
        <begin position="77"/>
        <end position="101"/>
    </location>
</feature>
<accession>A0A8T0BH03</accession>
<dbReference type="Proteomes" id="UP000606274">
    <property type="component" value="Unassembled WGS sequence"/>
</dbReference>
<comment type="caution">
    <text evidence="2">The sequence shown here is derived from an EMBL/GenBank/DDBJ whole genome shotgun (WGS) entry which is preliminary data.</text>
</comment>
<protein>
    <submittedName>
        <fullName evidence="2">Uncharacterized protein</fullName>
    </submittedName>
</protein>
<keyword evidence="1" id="KW-0472">Membrane</keyword>
<dbReference type="InterPro" id="IPR040350">
    <property type="entry name" value="TMEM272"/>
</dbReference>
<proteinExistence type="predicted"/>
<name>A0A8T0BH03_SILME</name>
<feature type="transmembrane region" description="Helical" evidence="1">
    <location>
        <begin position="45"/>
        <end position="65"/>
    </location>
</feature>
<evidence type="ECO:0000313" key="3">
    <source>
        <dbReference type="Proteomes" id="UP000606274"/>
    </source>
</evidence>
<gene>
    <name evidence="2" type="ORF">HF521_019593</name>
</gene>
<evidence type="ECO:0000256" key="1">
    <source>
        <dbReference type="SAM" id="Phobius"/>
    </source>
</evidence>
<dbReference type="EMBL" id="JABFDY010000006">
    <property type="protein sequence ID" value="KAF7706339.1"/>
    <property type="molecule type" value="Genomic_DNA"/>
</dbReference>
<reference evidence="2" key="1">
    <citation type="submission" date="2020-08" db="EMBL/GenBank/DDBJ databases">
        <title>Chromosome-level assembly of Southern catfish (Silurus meridionalis) provides insights into visual adaptation to the nocturnal and benthic lifestyles.</title>
        <authorList>
            <person name="Zhang Y."/>
            <person name="Wang D."/>
            <person name="Peng Z."/>
        </authorList>
    </citation>
    <scope>NUCLEOTIDE SEQUENCE</scope>
    <source>
        <strain evidence="2">SWU-2019-XX</strain>
        <tissue evidence="2">Muscle</tissue>
    </source>
</reference>
<dbReference type="AlphaFoldDB" id="A0A8T0BH03"/>
<evidence type="ECO:0000313" key="2">
    <source>
        <dbReference type="EMBL" id="KAF7706339.1"/>
    </source>
</evidence>
<keyword evidence="1" id="KW-0812">Transmembrane</keyword>
<dbReference type="PANTHER" id="PTHR33444:SF2">
    <property type="entry name" value="MARVEL DOMAIN-CONTAINING PROTEIN"/>
    <property type="match status" value="1"/>
</dbReference>
<dbReference type="PANTHER" id="PTHR33444">
    <property type="entry name" value="SI:DKEY-19B23.12-RELATED"/>
    <property type="match status" value="1"/>
</dbReference>
<organism evidence="2 3">
    <name type="scientific">Silurus meridionalis</name>
    <name type="common">Southern catfish</name>
    <name type="synonym">Silurus soldatovi meridionalis</name>
    <dbReference type="NCBI Taxonomy" id="175797"/>
    <lineage>
        <taxon>Eukaryota</taxon>
        <taxon>Metazoa</taxon>
        <taxon>Chordata</taxon>
        <taxon>Craniata</taxon>
        <taxon>Vertebrata</taxon>
        <taxon>Euteleostomi</taxon>
        <taxon>Actinopterygii</taxon>
        <taxon>Neopterygii</taxon>
        <taxon>Teleostei</taxon>
        <taxon>Ostariophysi</taxon>
        <taxon>Siluriformes</taxon>
        <taxon>Siluridae</taxon>
        <taxon>Silurus</taxon>
    </lineage>
</organism>
<keyword evidence="3" id="KW-1185">Reference proteome</keyword>